<dbReference type="STRING" id="1201294.BN140_0597"/>
<keyword evidence="1" id="KW-1133">Transmembrane helix</keyword>
<protein>
    <recommendedName>
        <fullName evidence="2">Archaeal Type IV pilin N-terminal domain-containing protein</fullName>
    </recommendedName>
</protein>
<dbReference type="PATRIC" id="fig|1201294.9.peg.648"/>
<dbReference type="InterPro" id="IPR012859">
    <property type="entry name" value="Pilin_N_archaeal"/>
</dbReference>
<evidence type="ECO:0000259" key="2">
    <source>
        <dbReference type="Pfam" id="PF07790"/>
    </source>
</evidence>
<dbReference type="Proteomes" id="UP000009007">
    <property type="component" value="Chromosome I"/>
</dbReference>
<dbReference type="EMBL" id="HE964772">
    <property type="protein sequence ID" value="CCJ35520.1"/>
    <property type="molecule type" value="Genomic_DNA"/>
</dbReference>
<proteinExistence type="predicted"/>
<keyword evidence="1" id="KW-0472">Membrane</keyword>
<dbReference type="RefSeq" id="WP_014866497.1">
    <property type="nucleotide sequence ID" value="NC_018227.2"/>
</dbReference>
<accession>I7KY59</accession>
<evidence type="ECO:0000256" key="1">
    <source>
        <dbReference type="SAM" id="Phobius"/>
    </source>
</evidence>
<dbReference type="HOGENOM" id="CLU_1870721_0_0_2"/>
<keyword evidence="1" id="KW-0812">Transmembrane</keyword>
<feature type="domain" description="Archaeal Type IV pilin N-terminal" evidence="2">
    <location>
        <begin position="6"/>
        <end position="77"/>
    </location>
</feature>
<dbReference type="KEGG" id="mbg:BN140_0597"/>
<dbReference type="BioCyc" id="MBOU1201294:BN140_RS03000-MONOMER"/>
<evidence type="ECO:0000313" key="3">
    <source>
        <dbReference type="EMBL" id="CCJ35520.1"/>
    </source>
</evidence>
<evidence type="ECO:0000313" key="4">
    <source>
        <dbReference type="Proteomes" id="UP000009007"/>
    </source>
</evidence>
<dbReference type="AlphaFoldDB" id="I7KY59"/>
<reference evidence="4" key="1">
    <citation type="journal article" date="2012" name="J. Bacteriol.">
        <title>Complete genome sequence of the hydrogenotrophic, methanogenic archaeon Methanoculleus bourgensis strain MS2T, isolated from a sewage sludge digester.</title>
        <authorList>
            <person name="Maus I."/>
            <person name="Wibberg D."/>
            <person name="Stantscheff R."/>
            <person name="Eikmeyer F.G."/>
            <person name="Seffner A."/>
            <person name="Boelter J."/>
            <person name="Szczepanowski R."/>
            <person name="Blom J."/>
            <person name="Jaenicke S."/>
            <person name="Konig H."/>
            <person name="Puhler A."/>
            <person name="Schluter A."/>
        </authorList>
    </citation>
    <scope>NUCLEOTIDE SEQUENCE [LARGE SCALE GENOMIC DNA]</scope>
    <source>
        <strain evidence="4">ATCC 43281 / DSM 3045 / OCM 15 / MS2</strain>
    </source>
</reference>
<feature type="transmembrane region" description="Helical" evidence="1">
    <location>
        <begin position="12"/>
        <end position="33"/>
    </location>
</feature>
<sequence length="136" mass="14207">MPNDTAASDLIGVMALIAVFVTAAAIVGVALLSSTMGDAAPAMLARSVTDENGSIFIYHDGGDPLERGHFKILVDGEPKHFTLIDGAGHECETWTSWKTGQALVLSNDVPENPHIQIVAEGSGSWLLHDLGNGTAV</sequence>
<gene>
    <name evidence="3" type="ordered locus">BN140_0597</name>
</gene>
<name>I7KY59_METBM</name>
<organism evidence="3 4">
    <name type="scientific">Methanoculleus bourgensis (strain ATCC 43281 / DSM 3045 / OCM 15 / MS2)</name>
    <name type="common">Methanogenium bourgense</name>
    <dbReference type="NCBI Taxonomy" id="1201294"/>
    <lineage>
        <taxon>Archaea</taxon>
        <taxon>Methanobacteriati</taxon>
        <taxon>Methanobacteriota</taxon>
        <taxon>Stenosarchaea group</taxon>
        <taxon>Methanomicrobia</taxon>
        <taxon>Methanomicrobiales</taxon>
        <taxon>Methanomicrobiaceae</taxon>
        <taxon>Methanoculleus</taxon>
    </lineage>
</organism>
<dbReference type="Pfam" id="PF07790">
    <property type="entry name" value="Pilin_N"/>
    <property type="match status" value="1"/>
</dbReference>
<keyword evidence="4" id="KW-1185">Reference proteome</keyword>
<dbReference type="GeneID" id="13354263"/>